<dbReference type="GO" id="GO:0007156">
    <property type="term" value="P:homophilic cell adhesion via plasma membrane adhesion molecules"/>
    <property type="evidence" value="ECO:0007669"/>
    <property type="project" value="InterPro"/>
</dbReference>
<keyword evidence="4 18" id="KW-0812">Transmembrane</keyword>
<dbReference type="GO" id="GO:0060429">
    <property type="term" value="P:epithelium development"/>
    <property type="evidence" value="ECO:0007669"/>
    <property type="project" value="UniProtKB-ARBA"/>
</dbReference>
<feature type="compositionally biased region" description="Polar residues" evidence="17">
    <location>
        <begin position="3035"/>
        <end position="3044"/>
    </location>
</feature>
<dbReference type="Gene3D" id="4.10.900.10">
    <property type="entry name" value="TCF3-CBD (Catenin binding domain)"/>
    <property type="match status" value="1"/>
</dbReference>
<feature type="domain" description="Cadherin" evidence="20">
    <location>
        <begin position="2300"/>
        <end position="2400"/>
    </location>
</feature>
<dbReference type="FunFam" id="2.60.40.60:FF:000102">
    <property type="entry name" value="Dachsous cadherin-related 1b"/>
    <property type="match status" value="1"/>
</dbReference>
<feature type="domain" description="Cadherin" evidence="20">
    <location>
        <begin position="1992"/>
        <end position="2097"/>
    </location>
</feature>
<feature type="domain" description="Cadherin" evidence="20">
    <location>
        <begin position="901"/>
        <end position="1005"/>
    </location>
</feature>
<dbReference type="FunFam" id="2.60.40.60:FF:000020">
    <property type="entry name" value="Dachsous cadherin-related 1b"/>
    <property type="match status" value="9"/>
</dbReference>
<evidence type="ECO:0000256" key="6">
    <source>
        <dbReference type="ARBA" id="ARBA00022737"/>
    </source>
</evidence>
<comment type="caution">
    <text evidence="21">The sequence shown here is derived from an EMBL/GenBank/DDBJ whole genome shotgun (WGS) entry which is preliminary data.</text>
</comment>
<dbReference type="GO" id="GO:0005911">
    <property type="term" value="C:cell-cell junction"/>
    <property type="evidence" value="ECO:0007669"/>
    <property type="project" value="TreeGrafter"/>
</dbReference>
<evidence type="ECO:0000256" key="8">
    <source>
        <dbReference type="ARBA" id="ARBA00022889"/>
    </source>
</evidence>
<dbReference type="Proteomes" id="UP000677803">
    <property type="component" value="Unassembled WGS sequence"/>
</dbReference>
<feature type="domain" description="Cadherin" evidence="20">
    <location>
        <begin position="344"/>
        <end position="448"/>
    </location>
</feature>
<feature type="domain" description="Cadherin" evidence="20">
    <location>
        <begin position="1572"/>
        <end position="1676"/>
    </location>
</feature>
<evidence type="ECO:0000256" key="15">
    <source>
        <dbReference type="ARBA" id="ARBA00079083"/>
    </source>
</evidence>
<evidence type="ECO:0000256" key="12">
    <source>
        <dbReference type="ARBA" id="ARBA00023180"/>
    </source>
</evidence>
<dbReference type="CDD" id="cd11304">
    <property type="entry name" value="Cadherin_repeat"/>
    <property type="match status" value="26"/>
</dbReference>
<feature type="domain" description="Cadherin" evidence="20">
    <location>
        <begin position="2730"/>
        <end position="2842"/>
    </location>
</feature>
<dbReference type="PANTHER" id="PTHR24025:SF23">
    <property type="entry name" value="NEURAL-CADHERIN"/>
    <property type="match status" value="1"/>
</dbReference>
<dbReference type="SUPFAM" id="SSF49313">
    <property type="entry name" value="Cadherin-like"/>
    <property type="match status" value="27"/>
</dbReference>
<evidence type="ECO:0000256" key="7">
    <source>
        <dbReference type="ARBA" id="ARBA00022837"/>
    </source>
</evidence>
<accession>A0A8S4B5T9</accession>
<feature type="domain" description="Cadherin" evidence="20">
    <location>
        <begin position="2401"/>
        <end position="2505"/>
    </location>
</feature>
<evidence type="ECO:0000256" key="11">
    <source>
        <dbReference type="ARBA" id="ARBA00023157"/>
    </source>
</evidence>
<dbReference type="OrthoDB" id="6252479at2759"/>
<comment type="subunit">
    <text evidence="13">Heterophilic interaction with FAT4; this interaction affects their respective protein levels.</text>
</comment>
<feature type="domain" description="Cadherin" evidence="20">
    <location>
        <begin position="2843"/>
        <end position="2953"/>
    </location>
</feature>
<evidence type="ECO:0000256" key="13">
    <source>
        <dbReference type="ARBA" id="ARBA00062150"/>
    </source>
</evidence>
<evidence type="ECO:0000256" key="16">
    <source>
        <dbReference type="PROSITE-ProRule" id="PRU00043"/>
    </source>
</evidence>
<keyword evidence="6" id="KW-0677">Repeat</keyword>
<feature type="domain" description="Cadherin" evidence="20">
    <location>
        <begin position="1782"/>
        <end position="1885"/>
    </location>
</feature>
<evidence type="ECO:0000256" key="10">
    <source>
        <dbReference type="ARBA" id="ARBA00023136"/>
    </source>
</evidence>
<feature type="domain" description="Cadherin" evidence="20">
    <location>
        <begin position="1458"/>
        <end position="1572"/>
    </location>
</feature>
<evidence type="ECO:0000256" key="14">
    <source>
        <dbReference type="ARBA" id="ARBA00072299"/>
    </source>
</evidence>
<feature type="signal peptide" evidence="19">
    <location>
        <begin position="1"/>
        <end position="22"/>
    </location>
</feature>
<gene>
    <name evidence="21" type="ORF">MMEN_LOCUS12327</name>
</gene>
<feature type="transmembrane region" description="Helical" evidence="18">
    <location>
        <begin position="2956"/>
        <end position="2978"/>
    </location>
</feature>
<evidence type="ECO:0000256" key="3">
    <source>
        <dbReference type="ARBA" id="ARBA00022536"/>
    </source>
</evidence>
<dbReference type="GO" id="GO:0005886">
    <property type="term" value="C:plasma membrane"/>
    <property type="evidence" value="ECO:0007669"/>
    <property type="project" value="UniProtKB-SubCell"/>
</dbReference>
<evidence type="ECO:0000256" key="17">
    <source>
        <dbReference type="SAM" id="MobiDB-lite"/>
    </source>
</evidence>
<evidence type="ECO:0000313" key="22">
    <source>
        <dbReference type="Proteomes" id="UP000677803"/>
    </source>
</evidence>
<feature type="domain" description="Cadherin" evidence="20">
    <location>
        <begin position="1006"/>
        <end position="1116"/>
    </location>
</feature>
<feature type="domain" description="Cadherin" evidence="20">
    <location>
        <begin position="798"/>
        <end position="900"/>
    </location>
</feature>
<evidence type="ECO:0000256" key="2">
    <source>
        <dbReference type="ARBA" id="ARBA00022475"/>
    </source>
</evidence>
<dbReference type="PROSITE" id="PS00232">
    <property type="entry name" value="CADHERIN_1"/>
    <property type="match status" value="13"/>
</dbReference>
<dbReference type="GO" id="GO:0048729">
    <property type="term" value="P:tissue morphogenesis"/>
    <property type="evidence" value="ECO:0007669"/>
    <property type="project" value="UniProtKB-ARBA"/>
</dbReference>
<feature type="domain" description="Cadherin" evidence="20">
    <location>
        <begin position="2506"/>
        <end position="2621"/>
    </location>
</feature>
<dbReference type="InterPro" id="IPR020894">
    <property type="entry name" value="Cadherin_CS"/>
</dbReference>
<feature type="domain" description="Cadherin" evidence="20">
    <location>
        <begin position="1117"/>
        <end position="1244"/>
    </location>
</feature>
<dbReference type="GO" id="GO:0003183">
    <property type="term" value="P:mitral valve morphogenesis"/>
    <property type="evidence" value="ECO:0007669"/>
    <property type="project" value="UniProtKB-ARBA"/>
</dbReference>
<dbReference type="EMBL" id="CAJRST010013335">
    <property type="protein sequence ID" value="CAG5928676.1"/>
    <property type="molecule type" value="Genomic_DNA"/>
</dbReference>
<keyword evidence="12" id="KW-0325">Glycoprotein</keyword>
<feature type="domain" description="Cadherin" evidence="20">
    <location>
        <begin position="449"/>
        <end position="553"/>
    </location>
</feature>
<dbReference type="SMART" id="SM00112">
    <property type="entry name" value="CA"/>
    <property type="match status" value="27"/>
</dbReference>
<keyword evidence="22" id="KW-1185">Reference proteome</keyword>
<sequence>MGLRTSLLPTLLLAHFCALALGQVFNMTLSVKEGLPAKTIVGDLGAALSRPSTGFFISESRDSYVFRDLEIDADTGIISSAVVLDRESRDKYEFVAATLSGEMIKVKIKVEDVNDHSPVFPTEKMELEISELSPLGSRFPLEGAKDLDEGEFGTQGYRITESEMSEFFSLDYRTGSENHLTLDLILRSKLDRETQDFYVLTVEGFDGGVPARTGTLQVSVRVLDENDNPPVFNQTEYHASVREDAPVPSVVCQVQASDRDLGDNGRITYEINRRQSDPNAVFSINETTGLVYLNKPLDFETQAFHELIISARDNGAQPEYSSTFVGVRVLNINDNSPTISVLFLSESGDSVVSEAATIGDYVARISVSDPDFEEERIAVTLEGGDGKFNLKQTDDFLYALCVNSELDREDKDLYELRVEASDFGSPPLSSEVVLLLRVSDTNDCHPVFEKDVYLTSIPEDAPRGSSLVQIQARDSDDGVNSQIRYSILRSNRDSLISIDSESGLVTTAGALDRETQAEVWFLVVAADGGEPALSSTATVTVSVEDVNDNEPVFQQQLYNVSVPEHSHVGSCFLQTHTMRPFPVRLHGLRMTDGTTGATLLQPGTNVVATDADSPAFGTLLYSLSDGFGRQDQHPLFQIHPHTGDLCVSQDIDRDTGQTVHDILIKAEDPGGLSAQTYVHIEIEDLNDNTPVFNPEEYTVSVSSHASPGTEIINVLATDRDSGKFGQVTYNILPGDMSSLFSLDKQTGTLLLNSSLTQLGAASVKLLITAQDGEGFVSARPAEVTVNILRSARAPAIFQRSRYSFTVPEDAPPGTSVGAVAAVDPTDSTEAISYRISSGDPQGLFSVHPKSGLIRNVKPLDHESQPYALLVLQSYTEASPVYSTTQVNITIQDVNDNAPVFPKSSDTITVSRNTLPGSVLFIAHAHDYDSGSNGKVQYYLKNDKEGLFVVDRDLGTVTLKQRLQAGQQQRYSLEIAAEDKGEHSLSSVLTLSVTIDQTAAEDSLAFETLVYQVEIGEGYRKDSRVIQLRAHWTRGAHISNTRLTYSLETETGFPTAPFRVHPKTGWLYLSHNLDYETETRYRFQVLATSGDAPSGHSTATASVIVLVLDVNDNAPVFSSEVYYFTVPEGSSPQGLVGTVKATDRDSGKNSQLSYILLSDGKFFRINSKTGKDKLISLSLAAQRGVPHGCRAVLPGEIINWVALDREQQGQHSLKVMVTDQGHPRRNATTTVHVLISDINDNMPQFTHLPVSKELSVQIWAGIPTGSFVTNMFAKDLDAGENGTVTHSLVTVGLENEDAGHFDIDSKTGEIRTTQLFIKKAEPSYTLKVSAKDSGSPPLEDSAVVHVQIYGLDDLHDNSDHQALRCFSVREDTEPAAVIGSASVSDDGRLQYTITEGDGNFHFGIDSSSGDIYINHPLDYESAMQYLLVVRAEDVGSGVNVSLPVSVMVEDVNDHTPWFPDKLVTFGLREDAPVGSLAFAFHARDPDGTFPNSALLYNLTFDPEVSGSPAEFPFHIDPFTGSLTVAAPLDRESSPSFAFTVTATDQAERKDQRKQASVTAQLYLLDVNDNQPVFVSADTVHVMEDSEVGSLLHHFVAIDGDQGENGIVSFSILAGNVRGFFALEEKTGLLFLSSPLDYETQRVHHLTVRAVDHGLPSLSSTQTLTVEVGDVNDQAPVFSQTFYNCSVAENRPPGEPVLQVSATDLDSEENAVVWYSLLPGPGYELFSINPYTGLITTASHLDREQQQHFTLRVQARDSGARPLSGTSTVLCSVLDDNDNPPEFMQSSFRISLPENLPPGVIHTALASDPDQGENGTIYYTILGEDYRGRFIMDSQTGAVRTTQVLDREETQNYTLTIQALDSGLIPLSSTTQLQLVLLDQNDNIPSFSLNSYRAYIREGLPAGAELLHISAFDPDEGPNGDVTYSLMEDDSQGAFSIDAFTGAIRTTRSLDRDSRAQYTLRAVATDGCTQGPLSSVASVSVQVEDVNDNMPVCQQNPSNAWISTKTSPNQVVSTVLATDADQGENGTVQFALYDEENLFDINPETGEISLRRRVKAAFSGKKLQVIVSDGGHPALTATCLVFIHLKGEHEGLQFTSKAYNATVVENSRAGTFIAKLEASDQTDGRQRITYTIFSGNENHVFSLNHHTGEIRVQKDNSLDFEMSPQIQLVVLADSGLETAYCRVSITLLDINDNAPAFEHSTYRTSVWEGQVHNTYIMQVFASDADSGVNGQIEYSIVSGNNNGAFILDSVRGILATNVLLDREITSSYKLVLQAADRGTPALSSTATVRVQVVDINDNSPAIPPMEPVVIAENLPAGFVVTQVTANDVDLSPTITYSLSDNTSTNVPFAIDRYTGVITLTRALDYEVETEYTLTVCASDSLYQTTGEVKVQVLDVNDNAPVFSQASYQVELSELVSEETVVLTVSATDRDSGINGNVSYRLLSSPLQGFYIQPDTGSVYIRKPLKDITNRNLIHLLIEARDGGDPVRSTVTCIDVLILDFNDHEPLFHQEVYTLSVAEDTATDSTLLTLFAEDKDWSPENTHLDYAIIRGNEEKRFCLEVKMFPVDNQMKNVGKLVLCNPLDRETTDSYELTVHVSDRGTPSLNSSAVVMVSVTDCNDNAPIFSSSEYHAQVSESSQIGTRLVQVSAWDPDLGINGLVQYKIISGNSKGHLKLDPQSGILVVNHPLDYEEDFKYILTIRASDGGEALGNPKVAFAVVFITVLDENDNSPYFMFPTINCSVSENLPAFTQTCSVHAVDHDLGPYGQLTYSILSSCFLDYGSGSPERKEAFDIDPLTGDIHTRQTFDYERENEYCFVVEARDKGDKTTTVRVQVAIKGVDEFSPVFTQKQYHFILPENVRPGETLGYVMAMDHDAGVDGLVEYSLVNSSPFFSINKTIGAIFVSGPVYRRRGIHASEEMVELTVSAGSPRLGSRTTTCLVFVNISSSAEALIGVPLDTHMLSLSVSLILFLFVLIIFVGLILRCKFKESAIRKANTIVAHRHSTTGSFSGSNNRTQGAISLQELTQSNTLVTKRDISNPYPQSDSSGRGSAEGETAEDQEIKWINEYPYHKREESCKQTPEIPNSALQVDSISYHSIDVGPEHILSLNKCLVTGMASTESIHTFRDEGGGEGLLPAILRVRDLEENVGMKGFAPLSEAQAAADSLSSLVYLEEQLQGSYNWDYLLNWEPRFQTLASVFTDIGMLPDEELQGGREDLAAESSCLMYPPPLITRVAQPGIRTVPPRKPGRMASLSRKSSYPKYAYSPLARNTGLTPSAMTPTFSPSLSSLTIRTPSASPVVSENGVGGIRLDSGPLTASLLEAEIQV</sequence>
<feature type="domain" description="Cadherin" evidence="20">
    <location>
        <begin position="1677"/>
        <end position="1781"/>
    </location>
</feature>
<dbReference type="FunFam" id="2.60.40.60:FF:000039">
    <property type="entry name" value="FAT atypical cadherin 3"/>
    <property type="match status" value="1"/>
</dbReference>
<evidence type="ECO:0000256" key="4">
    <source>
        <dbReference type="ARBA" id="ARBA00022692"/>
    </source>
</evidence>
<dbReference type="FunFam" id="2.60.40.60:FF:000116">
    <property type="entry name" value="Dachsous cadherin-related 2"/>
    <property type="match status" value="2"/>
</dbReference>
<feature type="domain" description="Cadherin" evidence="20">
    <location>
        <begin position="121"/>
        <end position="232"/>
    </location>
</feature>
<keyword evidence="7 16" id="KW-0106">Calcium</keyword>
<name>A0A8S4B5T9_9TELE</name>
<feature type="domain" description="Cadherin" evidence="20">
    <location>
        <begin position="1359"/>
        <end position="1457"/>
    </location>
</feature>
<feature type="domain" description="Cadherin" evidence="20">
    <location>
        <begin position="693"/>
        <end position="797"/>
    </location>
</feature>
<dbReference type="FunFam" id="2.60.40.60:FF:000275">
    <property type="entry name" value="Si:dkey-30k22.7"/>
    <property type="match status" value="1"/>
</dbReference>
<dbReference type="Pfam" id="PF00028">
    <property type="entry name" value="Cadherin"/>
    <property type="match status" value="24"/>
</dbReference>
<keyword evidence="8" id="KW-0130">Cell adhesion</keyword>
<evidence type="ECO:0000256" key="18">
    <source>
        <dbReference type="SAM" id="Phobius"/>
    </source>
</evidence>
<protein>
    <recommendedName>
        <fullName evidence="14">Protocadherin-16</fullName>
    </recommendedName>
    <alternativeName>
        <fullName evidence="15">Protein dachsous homolog 1</fullName>
    </alternativeName>
</protein>
<dbReference type="GO" id="GO:0003007">
    <property type="term" value="P:heart morphogenesis"/>
    <property type="evidence" value="ECO:0007669"/>
    <property type="project" value="UniProtKB-ARBA"/>
</dbReference>
<dbReference type="InterPro" id="IPR050971">
    <property type="entry name" value="Cadherin-domain_protein"/>
</dbReference>
<dbReference type="InterPro" id="IPR027397">
    <property type="entry name" value="Catenin-bd_sf"/>
</dbReference>
<dbReference type="PROSITE" id="PS50268">
    <property type="entry name" value="CADHERIN_2"/>
    <property type="match status" value="27"/>
</dbReference>
<feature type="domain" description="Cadherin" evidence="20">
    <location>
        <begin position="554"/>
        <end position="692"/>
    </location>
</feature>
<evidence type="ECO:0000259" key="20">
    <source>
        <dbReference type="PROSITE" id="PS50268"/>
    </source>
</evidence>
<feature type="domain" description="Cadherin" evidence="20">
    <location>
        <begin position="1249"/>
        <end position="1375"/>
    </location>
</feature>
<evidence type="ECO:0000313" key="21">
    <source>
        <dbReference type="EMBL" id="CAG5928676.1"/>
    </source>
</evidence>
<reference evidence="21" key="1">
    <citation type="submission" date="2021-05" db="EMBL/GenBank/DDBJ databases">
        <authorList>
            <person name="Tigano A."/>
        </authorList>
    </citation>
    <scope>NUCLEOTIDE SEQUENCE</scope>
</reference>
<dbReference type="GO" id="GO:0007163">
    <property type="term" value="P:establishment or maintenance of cell polarity"/>
    <property type="evidence" value="ECO:0007669"/>
    <property type="project" value="UniProtKB-ARBA"/>
</dbReference>
<proteinExistence type="predicted"/>
<keyword evidence="10 18" id="KW-0472">Membrane</keyword>
<feature type="domain" description="Cadherin" evidence="20">
    <location>
        <begin position="2622"/>
        <end position="2729"/>
    </location>
</feature>
<feature type="domain" description="Cadherin" evidence="20">
    <location>
        <begin position="1886"/>
        <end position="1991"/>
    </location>
</feature>
<dbReference type="GO" id="GO:0005509">
    <property type="term" value="F:calcium ion binding"/>
    <property type="evidence" value="ECO:0007669"/>
    <property type="project" value="UniProtKB-UniRule"/>
</dbReference>
<evidence type="ECO:0000256" key="1">
    <source>
        <dbReference type="ARBA" id="ARBA00004251"/>
    </source>
</evidence>
<dbReference type="InterPro" id="IPR015919">
    <property type="entry name" value="Cadherin-like_sf"/>
</dbReference>
<feature type="region of interest" description="Disordered" evidence="17">
    <location>
        <begin position="3028"/>
        <end position="3053"/>
    </location>
</feature>
<dbReference type="Gene3D" id="2.60.40.60">
    <property type="entry name" value="Cadherins"/>
    <property type="match status" value="27"/>
</dbReference>
<keyword evidence="11" id="KW-1015">Disulfide bond</keyword>
<dbReference type="FunFam" id="2.60.40.60:FF:000081">
    <property type="entry name" value="protocadherin Fat 4"/>
    <property type="match status" value="1"/>
</dbReference>
<dbReference type="FunFam" id="2.60.40.60:FF:000104">
    <property type="entry name" value="cadherin-23 isoform X1"/>
    <property type="match status" value="2"/>
</dbReference>
<feature type="domain" description="Cadherin" evidence="20">
    <location>
        <begin position="2093"/>
        <end position="2195"/>
    </location>
</feature>
<feature type="domain" description="Cadherin" evidence="20">
    <location>
        <begin position="2196"/>
        <end position="2300"/>
    </location>
</feature>
<keyword evidence="2" id="KW-1003">Cell membrane</keyword>
<dbReference type="FunFam" id="2.60.40.60:FF:000032">
    <property type="entry name" value="FAT atypical cadherin 1"/>
    <property type="match status" value="1"/>
</dbReference>
<organism evidence="21 22">
    <name type="scientific">Menidia menidia</name>
    <name type="common">Atlantic silverside</name>
    <dbReference type="NCBI Taxonomy" id="238744"/>
    <lineage>
        <taxon>Eukaryota</taxon>
        <taxon>Metazoa</taxon>
        <taxon>Chordata</taxon>
        <taxon>Craniata</taxon>
        <taxon>Vertebrata</taxon>
        <taxon>Euteleostomi</taxon>
        <taxon>Actinopterygii</taxon>
        <taxon>Neopterygii</taxon>
        <taxon>Teleostei</taxon>
        <taxon>Neoteleostei</taxon>
        <taxon>Acanthomorphata</taxon>
        <taxon>Ovalentaria</taxon>
        <taxon>Atherinomorphae</taxon>
        <taxon>Atheriniformes</taxon>
        <taxon>Atherinopsidae</taxon>
        <taxon>Menidiinae</taxon>
        <taxon>Menidia</taxon>
    </lineage>
</organism>
<feature type="chain" id="PRO_5035796417" description="Protocadherin-16" evidence="19">
    <location>
        <begin position="23"/>
        <end position="3321"/>
    </location>
</feature>
<dbReference type="FunFam" id="2.60.40.60:FF:000211">
    <property type="entry name" value="Dachsous cadherin-related 2"/>
    <property type="match status" value="1"/>
</dbReference>
<comment type="subcellular location">
    <subcellularLocation>
        <location evidence="1">Cell membrane</location>
        <topology evidence="1">Single-pass type I membrane protein</topology>
    </subcellularLocation>
</comment>
<dbReference type="FunFam" id="2.60.40.60:FF:000263">
    <property type="entry name" value="LOW QUALITY PROTEIN: protocadherin-23"/>
    <property type="match status" value="1"/>
</dbReference>
<keyword evidence="5 19" id="KW-0732">Signal</keyword>
<keyword evidence="9 18" id="KW-1133">Transmembrane helix</keyword>
<feature type="domain" description="Cadherin" evidence="20">
    <location>
        <begin position="55"/>
        <end position="120"/>
    </location>
</feature>
<dbReference type="PANTHER" id="PTHR24025">
    <property type="entry name" value="DESMOGLEIN FAMILY MEMBER"/>
    <property type="match status" value="1"/>
</dbReference>
<dbReference type="PRINTS" id="PR00205">
    <property type="entry name" value="CADHERIN"/>
</dbReference>
<evidence type="ECO:0000256" key="9">
    <source>
        <dbReference type="ARBA" id="ARBA00022989"/>
    </source>
</evidence>
<evidence type="ECO:0000256" key="19">
    <source>
        <dbReference type="SAM" id="SignalP"/>
    </source>
</evidence>
<dbReference type="GO" id="GO:0016477">
    <property type="term" value="P:cell migration"/>
    <property type="evidence" value="ECO:0007669"/>
    <property type="project" value="UniProtKB-ARBA"/>
</dbReference>
<dbReference type="FunFam" id="2.60.40.60:FF:000035">
    <property type="entry name" value="Protocadherin Fat 3"/>
    <property type="match status" value="1"/>
</dbReference>
<evidence type="ECO:0000256" key="5">
    <source>
        <dbReference type="ARBA" id="ARBA00022729"/>
    </source>
</evidence>
<feature type="domain" description="Cadherin" evidence="20">
    <location>
        <begin position="233"/>
        <end position="339"/>
    </location>
</feature>
<dbReference type="FunFam" id="2.60.40.60:FF:000140">
    <property type="entry name" value="Dachsous cadherin-related 1"/>
    <property type="match status" value="1"/>
</dbReference>
<dbReference type="FunFam" id="2.60.40.60:FF:000007">
    <property type="entry name" value="Protocadherin alpha 2"/>
    <property type="match status" value="1"/>
</dbReference>
<keyword evidence="3" id="KW-0245">EGF-like domain</keyword>
<dbReference type="InterPro" id="IPR002126">
    <property type="entry name" value="Cadherin-like_dom"/>
</dbReference>